<dbReference type="InterPro" id="IPR013320">
    <property type="entry name" value="ConA-like_dom_sf"/>
</dbReference>
<proteinExistence type="predicted"/>
<feature type="domain" description="Ice-binding protein C-terminal" evidence="1">
    <location>
        <begin position="270"/>
        <end position="293"/>
    </location>
</feature>
<comment type="caution">
    <text evidence="2">The sequence shown here is derived from an EMBL/GenBank/DDBJ whole genome shotgun (WGS) entry which is preliminary data.</text>
</comment>
<dbReference type="EMBL" id="LAZR01000210">
    <property type="protein sequence ID" value="KKN81822.1"/>
    <property type="molecule type" value="Genomic_DNA"/>
</dbReference>
<evidence type="ECO:0000259" key="1">
    <source>
        <dbReference type="Pfam" id="PF07589"/>
    </source>
</evidence>
<dbReference type="Pfam" id="PF13385">
    <property type="entry name" value="Laminin_G_3"/>
    <property type="match status" value="1"/>
</dbReference>
<dbReference type="AlphaFoldDB" id="A0A0F9U3D8"/>
<organism evidence="2">
    <name type="scientific">marine sediment metagenome</name>
    <dbReference type="NCBI Taxonomy" id="412755"/>
    <lineage>
        <taxon>unclassified sequences</taxon>
        <taxon>metagenomes</taxon>
        <taxon>ecological metagenomes</taxon>
    </lineage>
</organism>
<gene>
    <name evidence="2" type="ORF">LCGC14_0315880</name>
</gene>
<evidence type="ECO:0000313" key="2">
    <source>
        <dbReference type="EMBL" id="KKN81822.1"/>
    </source>
</evidence>
<protein>
    <recommendedName>
        <fullName evidence="1">Ice-binding protein C-terminal domain-containing protein</fullName>
    </recommendedName>
</protein>
<accession>A0A0F9U3D8</accession>
<dbReference type="Gene3D" id="2.60.120.200">
    <property type="match status" value="1"/>
</dbReference>
<name>A0A0F9U3D8_9ZZZZ</name>
<sequence length="293" mass="30938">MFEKSNRDLSTSLLVVVVVVVMGASPAMALDPTGLVGQWSFSETSGVVTADGGPNALDGELLDGAQFAGGILGNGVQLDGVDDYVNVTAAGGGGPTALGGPAQGTISVWFKFNRVTEDGEIFPIFYLGDGVDDAGYSSILIEVGHANAGNTRLYLTVWADGASSAPTQCFDTGIFNHLNTDEWYNFVGVVGPGGNTGYLNGLELTGRHYNFGDEFDTDFLADVANPNVAWIGTILNDPRGDQFFPGRIDEVLVYDRLWSAAEALDYYNATVPEPATVIVLALGAGALLKRRRR</sequence>
<dbReference type="InterPro" id="IPR013424">
    <property type="entry name" value="Ice-binding_C"/>
</dbReference>
<dbReference type="Pfam" id="PF07589">
    <property type="entry name" value="PEP-CTERM"/>
    <property type="match status" value="1"/>
</dbReference>
<dbReference type="SUPFAM" id="SSF49899">
    <property type="entry name" value="Concanavalin A-like lectins/glucanases"/>
    <property type="match status" value="1"/>
</dbReference>
<dbReference type="NCBIfam" id="TIGR02595">
    <property type="entry name" value="PEP_CTERM"/>
    <property type="match status" value="1"/>
</dbReference>
<reference evidence="2" key="1">
    <citation type="journal article" date="2015" name="Nature">
        <title>Complex archaea that bridge the gap between prokaryotes and eukaryotes.</title>
        <authorList>
            <person name="Spang A."/>
            <person name="Saw J.H."/>
            <person name="Jorgensen S.L."/>
            <person name="Zaremba-Niedzwiedzka K."/>
            <person name="Martijn J."/>
            <person name="Lind A.E."/>
            <person name="van Eijk R."/>
            <person name="Schleper C."/>
            <person name="Guy L."/>
            <person name="Ettema T.J."/>
        </authorList>
    </citation>
    <scope>NUCLEOTIDE SEQUENCE</scope>
</reference>